<dbReference type="InterPro" id="IPR038717">
    <property type="entry name" value="Tc1-like_DDE_dom"/>
</dbReference>
<gene>
    <name evidence="3" type="ORF">RSOLAG1IB_06571</name>
</gene>
<dbReference type="GO" id="GO:0006313">
    <property type="term" value="P:DNA transposition"/>
    <property type="evidence" value="ECO:0007669"/>
    <property type="project" value="InterPro"/>
</dbReference>
<evidence type="ECO:0000313" key="3">
    <source>
        <dbReference type="EMBL" id="CEL53790.1"/>
    </source>
</evidence>
<dbReference type="Gene3D" id="3.30.420.10">
    <property type="entry name" value="Ribonuclease H-like superfamily/Ribonuclease H"/>
    <property type="match status" value="1"/>
</dbReference>
<dbReference type="Proteomes" id="UP000059188">
    <property type="component" value="Unassembled WGS sequence"/>
</dbReference>
<feature type="domain" description="Tc1-like transposase DDE" evidence="2">
    <location>
        <begin position="65"/>
        <end position="216"/>
    </location>
</feature>
<proteinExistence type="predicted"/>
<evidence type="ECO:0000259" key="2">
    <source>
        <dbReference type="Pfam" id="PF13358"/>
    </source>
</evidence>
<reference evidence="3 4" key="1">
    <citation type="submission" date="2014-11" db="EMBL/GenBank/DDBJ databases">
        <authorList>
            <person name="Wibberg Daniel"/>
        </authorList>
    </citation>
    <scope>NUCLEOTIDE SEQUENCE [LARGE SCALE GENOMIC DNA]</scope>
    <source>
        <strain evidence="3">Rhizoctonia solani AG1-IB 7/3/14</strain>
    </source>
</reference>
<dbReference type="PANTHER" id="PTHR23022">
    <property type="entry name" value="TRANSPOSABLE ELEMENT-RELATED"/>
    <property type="match status" value="1"/>
</dbReference>
<dbReference type="GO" id="GO:0015074">
    <property type="term" value="P:DNA integration"/>
    <property type="evidence" value="ECO:0007669"/>
    <property type="project" value="InterPro"/>
</dbReference>
<accession>A0A0B7F8A9</accession>
<sequence length="259" mass="30341">MTAAQLHREYFPQVSEDTVRRRLKDEGLKNYKQRTVPLLKAPQVDRRLEWGESVLLWTVQNWRAVIYSDASKFEVFRVDTRRRVWRMPGEALHPQKTAKKVAHGGGSVMVWGCITKSGVGRLHRISEQLTSTGYAKILSEDLLGTLSDHRIHPHDIYFQRDGDKKQWTKLVMTLLEDHGIDSLPWPASSPDMNIIENLWAYLDEKVHNKKKPPKNTEELWESLRRKWLKIDQKYIDNLYESIPTRIQRLVEVKGGNTKY</sequence>
<evidence type="ECO:0008006" key="5">
    <source>
        <dbReference type="Google" id="ProtNLM"/>
    </source>
</evidence>
<dbReference type="InterPro" id="IPR002492">
    <property type="entry name" value="Transposase_Tc1-like"/>
</dbReference>
<dbReference type="OrthoDB" id="3242359at2759"/>
<dbReference type="InterPro" id="IPR036397">
    <property type="entry name" value="RNaseH_sf"/>
</dbReference>
<organism evidence="3 4">
    <name type="scientific">Thanatephorus cucumeris (strain AG1-IB / isolate 7/3/14)</name>
    <name type="common">Lettuce bottom rot fungus</name>
    <name type="synonym">Rhizoctonia solani</name>
    <dbReference type="NCBI Taxonomy" id="1108050"/>
    <lineage>
        <taxon>Eukaryota</taxon>
        <taxon>Fungi</taxon>
        <taxon>Dikarya</taxon>
        <taxon>Basidiomycota</taxon>
        <taxon>Agaricomycotina</taxon>
        <taxon>Agaricomycetes</taxon>
        <taxon>Cantharellales</taxon>
        <taxon>Ceratobasidiaceae</taxon>
        <taxon>Rhizoctonia</taxon>
        <taxon>Rhizoctonia solani AG-1</taxon>
    </lineage>
</organism>
<protein>
    <recommendedName>
        <fullName evidence="5">Tc1-like transposase DDE domain-containing protein</fullName>
    </recommendedName>
</protein>
<keyword evidence="4" id="KW-1185">Reference proteome</keyword>
<evidence type="ECO:0000259" key="1">
    <source>
        <dbReference type="Pfam" id="PF01498"/>
    </source>
</evidence>
<feature type="domain" description="Transposase Tc1-like" evidence="1">
    <location>
        <begin position="4"/>
        <end position="51"/>
    </location>
</feature>
<dbReference type="STRING" id="1108050.A0A0B7F8A9"/>
<dbReference type="Pfam" id="PF13358">
    <property type="entry name" value="DDE_3"/>
    <property type="match status" value="1"/>
</dbReference>
<dbReference type="AlphaFoldDB" id="A0A0B7F8A9"/>
<dbReference type="GO" id="GO:0003677">
    <property type="term" value="F:DNA binding"/>
    <property type="evidence" value="ECO:0007669"/>
    <property type="project" value="InterPro"/>
</dbReference>
<name>A0A0B7F8A9_THACB</name>
<dbReference type="EMBL" id="LN679113">
    <property type="protein sequence ID" value="CEL53790.1"/>
    <property type="molecule type" value="Genomic_DNA"/>
</dbReference>
<dbReference type="Pfam" id="PF01498">
    <property type="entry name" value="HTH_Tnp_Tc3_2"/>
    <property type="match status" value="1"/>
</dbReference>
<dbReference type="InterPro" id="IPR052338">
    <property type="entry name" value="Transposase_5"/>
</dbReference>
<evidence type="ECO:0000313" key="4">
    <source>
        <dbReference type="Proteomes" id="UP000059188"/>
    </source>
</evidence>
<dbReference type="PANTHER" id="PTHR23022:SF135">
    <property type="entry name" value="SI:DKEY-77F5.3"/>
    <property type="match status" value="1"/>
</dbReference>